<name>A0A4Y7LFS7_PAPSO</name>
<dbReference type="Gene3D" id="3.80.10.10">
    <property type="entry name" value="Ribonuclease Inhibitor"/>
    <property type="match status" value="1"/>
</dbReference>
<proteinExistence type="predicted"/>
<evidence type="ECO:0000313" key="2">
    <source>
        <dbReference type="EMBL" id="RZC83388.1"/>
    </source>
</evidence>
<dbReference type="Pfam" id="PF25019">
    <property type="entry name" value="LRR_R13L1-DRL21"/>
    <property type="match status" value="1"/>
</dbReference>
<keyword evidence="3" id="KW-1185">Reference proteome</keyword>
<dbReference type="InterPro" id="IPR032675">
    <property type="entry name" value="LRR_dom_sf"/>
</dbReference>
<feature type="domain" description="R13L1/DRL21-like LRR repeat region" evidence="1">
    <location>
        <begin position="11"/>
        <end position="102"/>
    </location>
</feature>
<protein>
    <recommendedName>
        <fullName evidence="1">R13L1/DRL21-like LRR repeat region domain-containing protein</fullName>
    </recommendedName>
</protein>
<dbReference type="PANTHER" id="PTHR47186">
    <property type="entry name" value="LEUCINE-RICH REPEAT-CONTAINING PROTEIN 57"/>
    <property type="match status" value="1"/>
</dbReference>
<dbReference type="AlphaFoldDB" id="A0A4Y7LFS7"/>
<evidence type="ECO:0000259" key="1">
    <source>
        <dbReference type="Pfam" id="PF25019"/>
    </source>
</evidence>
<dbReference type="Gramene" id="RZC83388">
    <property type="protein sequence ID" value="RZC83388"/>
    <property type="gene ID" value="C5167_046177"/>
</dbReference>
<evidence type="ECO:0000313" key="3">
    <source>
        <dbReference type="Proteomes" id="UP000316621"/>
    </source>
</evidence>
<dbReference type="InterPro" id="IPR056789">
    <property type="entry name" value="LRR_R13L1-DRL21"/>
</dbReference>
<dbReference type="SUPFAM" id="SSF52058">
    <property type="entry name" value="L domain-like"/>
    <property type="match status" value="1"/>
</dbReference>
<dbReference type="Proteomes" id="UP000316621">
    <property type="component" value="Chromosome 11"/>
</dbReference>
<reference evidence="2 3" key="1">
    <citation type="journal article" date="2018" name="Science">
        <title>The opium poppy genome and morphinan production.</title>
        <authorList>
            <person name="Guo L."/>
            <person name="Winzer T."/>
            <person name="Yang X."/>
            <person name="Li Y."/>
            <person name="Ning Z."/>
            <person name="He Z."/>
            <person name="Teodor R."/>
            <person name="Lu Y."/>
            <person name="Bowser T.A."/>
            <person name="Graham I.A."/>
            <person name="Ye K."/>
        </authorList>
    </citation>
    <scope>NUCLEOTIDE SEQUENCE [LARGE SCALE GENOMIC DNA]</scope>
    <source>
        <strain evidence="3">cv. HN1</strain>
        <tissue evidence="2">Leaves</tissue>
    </source>
</reference>
<accession>A0A4Y7LFS7</accession>
<gene>
    <name evidence="2" type="ORF">C5167_046177</name>
</gene>
<dbReference type="PANTHER" id="PTHR47186:SF3">
    <property type="entry name" value="OS09G0267800 PROTEIN"/>
    <property type="match status" value="1"/>
</dbReference>
<organism evidence="2 3">
    <name type="scientific">Papaver somniferum</name>
    <name type="common">Opium poppy</name>
    <dbReference type="NCBI Taxonomy" id="3469"/>
    <lineage>
        <taxon>Eukaryota</taxon>
        <taxon>Viridiplantae</taxon>
        <taxon>Streptophyta</taxon>
        <taxon>Embryophyta</taxon>
        <taxon>Tracheophyta</taxon>
        <taxon>Spermatophyta</taxon>
        <taxon>Magnoliopsida</taxon>
        <taxon>Ranunculales</taxon>
        <taxon>Papaveraceae</taxon>
        <taxon>Papaveroideae</taxon>
        <taxon>Papaver</taxon>
    </lineage>
</organism>
<sequence length="296" mass="34210">MWKCKVNNIKDCLIDKKWIHKLELVWNSWQSAIFAADTLARLEPHKNLKYLVVYRYSGIKFPTWVSDASFSNLETIRLDACINCEFLPPIGQLPSLKSLHIDGPMQQLHQIDSEFCGKRMGKMKSFPSLRTLHLQSLSYLETWSGLEKGDMPLLQKLNICSCGKLISLPTLRFLVSLQELHIQSCRKLQKLPDKRLPRSVSSLIIVDCPVLLESCKKKWGWSKIIKEVPSSDRFVYHLDLVCTCAEYNFSDSVELWKSRCSRSESYKDKERSFILGVKERETEFSFESGGTLTLQH</sequence>
<dbReference type="EMBL" id="CM010725">
    <property type="protein sequence ID" value="RZC83388.1"/>
    <property type="molecule type" value="Genomic_DNA"/>
</dbReference>